<dbReference type="PANTHER" id="PTHR13318">
    <property type="entry name" value="PARTNER OF PAIRED, ISOFORM B-RELATED"/>
    <property type="match status" value="1"/>
</dbReference>
<accession>A0A2C9M0L2</accession>
<protein>
    <recommendedName>
        <fullName evidence="3">F-box domain-containing protein</fullName>
    </recommendedName>
</protein>
<gene>
    <name evidence="1" type="primary">106069485</name>
</gene>
<evidence type="ECO:0000313" key="1">
    <source>
        <dbReference type="EnsemblMetazoa" id="BGLB037011-PC"/>
    </source>
</evidence>
<organism evidence="1 2">
    <name type="scientific">Biomphalaria glabrata</name>
    <name type="common">Bloodfluke planorb</name>
    <name type="synonym">Freshwater snail</name>
    <dbReference type="NCBI Taxonomy" id="6526"/>
    <lineage>
        <taxon>Eukaryota</taxon>
        <taxon>Metazoa</taxon>
        <taxon>Spiralia</taxon>
        <taxon>Lophotrochozoa</taxon>
        <taxon>Mollusca</taxon>
        <taxon>Gastropoda</taxon>
        <taxon>Heterobranchia</taxon>
        <taxon>Euthyneura</taxon>
        <taxon>Panpulmonata</taxon>
        <taxon>Hygrophila</taxon>
        <taxon>Lymnaeoidea</taxon>
        <taxon>Planorbidae</taxon>
        <taxon>Biomphalaria</taxon>
    </lineage>
</organism>
<dbReference type="OrthoDB" id="10257471at2759"/>
<dbReference type="EnsemblMetazoa" id="BGLB037011-RC">
    <property type="protein sequence ID" value="BGLB037011-PC"/>
    <property type="gene ID" value="BGLB037011"/>
</dbReference>
<dbReference type="EnsemblMetazoa" id="BGLB037011-RA">
    <property type="protein sequence ID" value="BGLB037011-PA"/>
    <property type="gene ID" value="BGLB037011"/>
</dbReference>
<dbReference type="Gene3D" id="3.80.10.10">
    <property type="entry name" value="Ribonuclease Inhibitor"/>
    <property type="match status" value="4"/>
</dbReference>
<name>A0A2C9M0L2_BIOGL</name>
<dbReference type="VEuPathDB" id="VectorBase:BGLB037011"/>
<dbReference type="GO" id="GO:0019005">
    <property type="term" value="C:SCF ubiquitin ligase complex"/>
    <property type="evidence" value="ECO:0007669"/>
    <property type="project" value="TreeGrafter"/>
</dbReference>
<sequence length="805" mass="89505">MQVPTLKHFSRLTLIQCLVNTDSPSLWLGSKCLALLKQLDHGSWGEESNELLRRLVKYYKHKVTSKLVEALLPSNAKTLCLKSCNQITGDCLNKILHRCTHLVSLDLSALPDLNFHLVWLFSLDNGCKYGTLTVVDLDGCTQVTDTVVQNLLRNATSLQSLNIAQTNITDKVFLMDEVKQLAREALIEIPGLTETYDCILQTLDISGCQNVSSTCIRHLCTLCGPTLRTLNIAWTKIECTAFLYLSGLGLPAAVRYYNEFTDKKAPRTSTLAQTLKEFDDLSRKVKRLFNWKHDRRSGTDLLCSNAQKRINGSIQKQGKSHSENIVPCSLSDGSENYCQKGQQDLLLMERRTGNDTHSTESLAASLQCSNPSKVLDAHFDNKETIHSQVLSDFSEPLTLSSDPINLNTGTAEQESTFNAVGMPPNNALGDSGPIMAFYKPAITSFCCCGYAFDEDLCLLYFEQFLCSNSSLTSLRVYGGKTSPIVSDRILQKIGTFCPELTQISLEGCDRITDVGIMQLMQLNNLTEIDFTGVPFIDDNVIAPLVEFYQLSRFRVAETMITNNSLLMIALGRFPLKLTDLDLSWCEDIESDDGLNAIASNCRNLQKLTLRESCVTTLTLNLLAQNCSMITVLNISSNMNAVNDSALIMLSENLTLLEKINLDWNSQLTDGAIHALLTNCTCLTYVNLEGVKEITSAPFIKIISIPEELASFLQEYIKKNQFAFADGTFSPNLAKFPCLPHRSTTFCTELMYLNLTYCDFVEDDVLQNIAAVTQGSLTIIEYYGQEVKGTMENFINNTFTDSIVGS</sequence>
<reference evidence="1" key="1">
    <citation type="submission" date="2020-05" db="UniProtKB">
        <authorList>
            <consortium name="EnsemblMetazoa"/>
        </authorList>
    </citation>
    <scope>IDENTIFICATION</scope>
    <source>
        <strain evidence="1">BB02</strain>
    </source>
</reference>
<dbReference type="GO" id="GO:0031146">
    <property type="term" value="P:SCF-dependent proteasomal ubiquitin-dependent protein catabolic process"/>
    <property type="evidence" value="ECO:0007669"/>
    <property type="project" value="TreeGrafter"/>
</dbReference>
<dbReference type="SMART" id="SM00367">
    <property type="entry name" value="LRR_CC"/>
    <property type="match status" value="8"/>
</dbReference>
<evidence type="ECO:0008006" key="3">
    <source>
        <dbReference type="Google" id="ProtNLM"/>
    </source>
</evidence>
<dbReference type="SUPFAM" id="SSF52047">
    <property type="entry name" value="RNI-like"/>
    <property type="match status" value="2"/>
</dbReference>
<dbReference type="InterPro" id="IPR006553">
    <property type="entry name" value="Leu-rich_rpt_Cys-con_subtyp"/>
</dbReference>
<dbReference type="KEGG" id="bgt:106069485"/>
<dbReference type="Proteomes" id="UP000076420">
    <property type="component" value="Unassembled WGS sequence"/>
</dbReference>
<proteinExistence type="predicted"/>
<dbReference type="STRING" id="6526.A0A2C9M0L2"/>
<dbReference type="PANTHER" id="PTHR13318:SF247">
    <property type="entry name" value="GH16156P"/>
    <property type="match status" value="1"/>
</dbReference>
<dbReference type="VEuPathDB" id="VectorBase:BGLAX_048949"/>
<evidence type="ECO:0000313" key="2">
    <source>
        <dbReference type="Proteomes" id="UP000076420"/>
    </source>
</evidence>
<dbReference type="EnsemblMetazoa" id="BGLB037011-RB">
    <property type="protein sequence ID" value="BGLB037011-PB"/>
    <property type="gene ID" value="BGLB037011"/>
</dbReference>
<dbReference type="InterPro" id="IPR032675">
    <property type="entry name" value="LRR_dom_sf"/>
</dbReference>
<dbReference type="AlphaFoldDB" id="A0A2C9M0L2"/>